<proteinExistence type="predicted"/>
<reference evidence="2 3" key="1">
    <citation type="submission" date="2016-10" db="EMBL/GenBank/DDBJ databases">
        <title>Genome sequence of Streptomyces gilvigriseus MUSC 26.</title>
        <authorList>
            <person name="Lee L.-H."/>
            <person name="Ser H.-L."/>
        </authorList>
    </citation>
    <scope>NUCLEOTIDE SEQUENCE [LARGE SCALE GENOMIC DNA]</scope>
    <source>
        <strain evidence="2 3">MUSC 26</strain>
    </source>
</reference>
<gene>
    <name evidence="2" type="ORF">BIV57_15910</name>
</gene>
<dbReference type="OrthoDB" id="9178552at2"/>
<accession>A0A1J7BD48</accession>
<dbReference type="Proteomes" id="UP000243342">
    <property type="component" value="Unassembled WGS sequence"/>
</dbReference>
<evidence type="ECO:0008006" key="4">
    <source>
        <dbReference type="Google" id="ProtNLM"/>
    </source>
</evidence>
<dbReference type="EMBL" id="MLCF01000089">
    <property type="protein sequence ID" value="OIV36509.1"/>
    <property type="molecule type" value="Genomic_DNA"/>
</dbReference>
<feature type="region of interest" description="Disordered" evidence="1">
    <location>
        <begin position="95"/>
        <end position="150"/>
    </location>
</feature>
<keyword evidence="3" id="KW-1185">Reference proteome</keyword>
<evidence type="ECO:0000313" key="2">
    <source>
        <dbReference type="EMBL" id="OIV36509.1"/>
    </source>
</evidence>
<dbReference type="AlphaFoldDB" id="A0A1J7BD48"/>
<comment type="caution">
    <text evidence="2">The sequence shown here is derived from an EMBL/GenBank/DDBJ whole genome shotgun (WGS) entry which is preliminary data.</text>
</comment>
<name>A0A1J7BD48_9ACTN</name>
<organism evidence="2 3">
    <name type="scientific">Mangrovactinospora gilvigrisea</name>
    <dbReference type="NCBI Taxonomy" id="1428644"/>
    <lineage>
        <taxon>Bacteria</taxon>
        <taxon>Bacillati</taxon>
        <taxon>Actinomycetota</taxon>
        <taxon>Actinomycetes</taxon>
        <taxon>Kitasatosporales</taxon>
        <taxon>Streptomycetaceae</taxon>
        <taxon>Mangrovactinospora</taxon>
    </lineage>
</organism>
<evidence type="ECO:0000313" key="3">
    <source>
        <dbReference type="Proteomes" id="UP000243342"/>
    </source>
</evidence>
<evidence type="ECO:0000256" key="1">
    <source>
        <dbReference type="SAM" id="MobiDB-lite"/>
    </source>
</evidence>
<sequence>MHIRHTAHTHAFTVIPNAIARHPRLSLTAVGLLARLLSLPDGTRETIHTLAEKVSEGRLRVRKAFSELEREGYLTRTRMQDPDTGLWHTEVTVTDVPNDQSPDAGGPGAQAVGRSPKGERTKGKNHPPQPATDPPGLEGEGSGAGSDAGPTAAVLHRVGRAEPRLRLSPGEVLAVAPLAAQWLANGATSAELHHALTAGLPARVHAPARFIANRLERKMPQPRPAVRPLGECADCRMPLAREAEGARCGRCDVSPPAASVSAAPAAEGRRLLEAIRQRRMRRGWAPGAHPLPA</sequence>
<dbReference type="STRING" id="1428644.BIV57_15910"/>
<dbReference type="RefSeq" id="WP_071657536.1">
    <property type="nucleotide sequence ID" value="NZ_MLCF01000089.1"/>
</dbReference>
<protein>
    <recommendedName>
        <fullName evidence="4">Helix-turn-helix domain-containing protein</fullName>
    </recommendedName>
</protein>